<organism evidence="3 4">
    <name type="scientific">Steccherinum ochraceum</name>
    <dbReference type="NCBI Taxonomy" id="92696"/>
    <lineage>
        <taxon>Eukaryota</taxon>
        <taxon>Fungi</taxon>
        <taxon>Dikarya</taxon>
        <taxon>Basidiomycota</taxon>
        <taxon>Agaricomycotina</taxon>
        <taxon>Agaricomycetes</taxon>
        <taxon>Polyporales</taxon>
        <taxon>Steccherinaceae</taxon>
        <taxon>Steccherinum</taxon>
    </lineage>
</organism>
<dbReference type="InterPro" id="IPR036291">
    <property type="entry name" value="NAD(P)-bd_dom_sf"/>
</dbReference>
<dbReference type="Proteomes" id="UP000292702">
    <property type="component" value="Unassembled WGS sequence"/>
</dbReference>
<evidence type="ECO:0000259" key="2">
    <source>
        <dbReference type="Pfam" id="PF13460"/>
    </source>
</evidence>
<sequence>MTTPILIIGATGYIGGGVLALLLEHPSAKTFDITVLVRSPTKAKIFEEKFGLKTSVGSTDDVEKLAKLASEAHVVISAVDADDLPAMKAILSGLRERHAKVGDLPILIHTSGTGVLTTNDKGNVVGQKIYDDSKPESIASLPDEAPHRNVDLAIVEADKAGYLKSYIVLPSTIYGIATHALVKAGASNPYSIQIRALIKAALDRGVPGVVGKGVSVWPSVEINEVYQIFILLFDGIVNNDPAIGHGEDGFYFGINGEHSWYELSKEIGRVLKAKGRVQSDEPTTFSDEELVKYFGSLSNGHYYGTSSRGVANHSKAIGWKPVKTTKDMLASVTPEVETLL</sequence>
<gene>
    <name evidence="3" type="ORF">EIP91_005162</name>
</gene>
<comment type="caution">
    <text evidence="3">The sequence shown here is derived from an EMBL/GenBank/DDBJ whole genome shotgun (WGS) entry which is preliminary data.</text>
</comment>
<proteinExistence type="predicted"/>
<dbReference type="PANTHER" id="PTHR48079">
    <property type="entry name" value="PROTEIN YEEZ"/>
    <property type="match status" value="1"/>
</dbReference>
<accession>A0A4R0RDP8</accession>
<dbReference type="InterPro" id="IPR016040">
    <property type="entry name" value="NAD(P)-bd_dom"/>
</dbReference>
<protein>
    <recommendedName>
        <fullName evidence="2">NAD(P)-binding domain-containing protein</fullName>
    </recommendedName>
</protein>
<dbReference type="InterPro" id="IPR051783">
    <property type="entry name" value="NAD(P)-dependent_oxidoreduct"/>
</dbReference>
<dbReference type="GO" id="GO:0004029">
    <property type="term" value="F:aldehyde dehydrogenase (NAD+) activity"/>
    <property type="evidence" value="ECO:0007669"/>
    <property type="project" value="TreeGrafter"/>
</dbReference>
<dbReference type="Gene3D" id="3.40.50.720">
    <property type="entry name" value="NAD(P)-binding Rossmann-like Domain"/>
    <property type="match status" value="1"/>
</dbReference>
<keyword evidence="1" id="KW-0472">Membrane</keyword>
<reference evidence="3 4" key="1">
    <citation type="submission" date="2018-11" db="EMBL/GenBank/DDBJ databases">
        <title>Genome assembly of Steccherinum ochraceum LE-BIN_3174, the white-rot fungus of the Steccherinaceae family (The Residual Polyporoid clade, Polyporales, Basidiomycota).</title>
        <authorList>
            <person name="Fedorova T.V."/>
            <person name="Glazunova O.A."/>
            <person name="Landesman E.O."/>
            <person name="Moiseenko K.V."/>
            <person name="Psurtseva N.V."/>
            <person name="Savinova O.S."/>
            <person name="Shakhova N.V."/>
            <person name="Tyazhelova T.V."/>
            <person name="Vasina D.V."/>
        </authorList>
    </citation>
    <scope>NUCLEOTIDE SEQUENCE [LARGE SCALE GENOMIC DNA]</scope>
    <source>
        <strain evidence="3 4">LE-BIN_3174</strain>
    </source>
</reference>
<name>A0A4R0RDP8_9APHY</name>
<feature type="transmembrane region" description="Helical" evidence="1">
    <location>
        <begin position="6"/>
        <end position="23"/>
    </location>
</feature>
<dbReference type="GO" id="GO:0005737">
    <property type="term" value="C:cytoplasm"/>
    <property type="evidence" value="ECO:0007669"/>
    <property type="project" value="TreeGrafter"/>
</dbReference>
<evidence type="ECO:0000313" key="4">
    <source>
        <dbReference type="Proteomes" id="UP000292702"/>
    </source>
</evidence>
<dbReference type="PANTHER" id="PTHR48079:SF6">
    <property type="entry name" value="NAD(P)-BINDING DOMAIN-CONTAINING PROTEIN-RELATED"/>
    <property type="match status" value="1"/>
</dbReference>
<dbReference type="OrthoDB" id="10262413at2759"/>
<keyword evidence="1" id="KW-0812">Transmembrane</keyword>
<keyword evidence="1" id="KW-1133">Transmembrane helix</keyword>
<dbReference type="STRING" id="92696.A0A4R0RDP8"/>
<evidence type="ECO:0000256" key="1">
    <source>
        <dbReference type="SAM" id="Phobius"/>
    </source>
</evidence>
<dbReference type="AlphaFoldDB" id="A0A4R0RDP8"/>
<feature type="domain" description="NAD(P)-binding" evidence="2">
    <location>
        <begin position="9"/>
        <end position="98"/>
    </location>
</feature>
<dbReference type="SUPFAM" id="SSF51735">
    <property type="entry name" value="NAD(P)-binding Rossmann-fold domains"/>
    <property type="match status" value="1"/>
</dbReference>
<dbReference type="EMBL" id="RWJN01000284">
    <property type="protein sequence ID" value="TCD63645.1"/>
    <property type="molecule type" value="Genomic_DNA"/>
</dbReference>
<keyword evidence="4" id="KW-1185">Reference proteome</keyword>
<evidence type="ECO:0000313" key="3">
    <source>
        <dbReference type="EMBL" id="TCD63645.1"/>
    </source>
</evidence>
<dbReference type="Pfam" id="PF13460">
    <property type="entry name" value="NAD_binding_10"/>
    <property type="match status" value="1"/>
</dbReference>